<accession>B4JHZ7</accession>
<dbReference type="KEGG" id="dgr:6564001"/>
<dbReference type="EMBL" id="CH916369">
    <property type="protein sequence ID" value="EDV92905.1"/>
    <property type="molecule type" value="Genomic_DNA"/>
</dbReference>
<dbReference type="InParanoid" id="B4JHZ7"/>
<evidence type="ECO:0000256" key="1">
    <source>
        <dbReference type="SAM" id="MobiDB-lite"/>
    </source>
</evidence>
<evidence type="ECO:0000313" key="3">
    <source>
        <dbReference type="Proteomes" id="UP000001070"/>
    </source>
</evidence>
<protein>
    <submittedName>
        <fullName evidence="2">GH18575</fullName>
    </submittedName>
</protein>
<reference evidence="2 3" key="1">
    <citation type="journal article" date="2007" name="Nature">
        <title>Evolution of genes and genomes on the Drosophila phylogeny.</title>
        <authorList>
            <consortium name="Drosophila 12 Genomes Consortium"/>
            <person name="Clark A.G."/>
            <person name="Eisen M.B."/>
            <person name="Smith D.R."/>
            <person name="Bergman C.M."/>
            <person name="Oliver B."/>
            <person name="Markow T.A."/>
            <person name="Kaufman T.C."/>
            <person name="Kellis M."/>
            <person name="Gelbart W."/>
            <person name="Iyer V.N."/>
            <person name="Pollard D.A."/>
            <person name="Sackton T.B."/>
            <person name="Larracuente A.M."/>
            <person name="Singh N.D."/>
            <person name="Abad J.P."/>
            <person name="Abt D.N."/>
            <person name="Adryan B."/>
            <person name="Aguade M."/>
            <person name="Akashi H."/>
            <person name="Anderson W.W."/>
            <person name="Aquadro C.F."/>
            <person name="Ardell D.H."/>
            <person name="Arguello R."/>
            <person name="Artieri C.G."/>
            <person name="Barbash D.A."/>
            <person name="Barker D."/>
            <person name="Barsanti P."/>
            <person name="Batterham P."/>
            <person name="Batzoglou S."/>
            <person name="Begun D."/>
            <person name="Bhutkar A."/>
            <person name="Blanco E."/>
            <person name="Bosak S.A."/>
            <person name="Bradley R.K."/>
            <person name="Brand A.D."/>
            <person name="Brent M.R."/>
            <person name="Brooks A.N."/>
            <person name="Brown R.H."/>
            <person name="Butlin R.K."/>
            <person name="Caggese C."/>
            <person name="Calvi B.R."/>
            <person name="Bernardo de Carvalho A."/>
            <person name="Caspi A."/>
            <person name="Castrezana S."/>
            <person name="Celniker S.E."/>
            <person name="Chang J.L."/>
            <person name="Chapple C."/>
            <person name="Chatterji S."/>
            <person name="Chinwalla A."/>
            <person name="Civetta A."/>
            <person name="Clifton S.W."/>
            <person name="Comeron J.M."/>
            <person name="Costello J.C."/>
            <person name="Coyne J.A."/>
            <person name="Daub J."/>
            <person name="David R.G."/>
            <person name="Delcher A.L."/>
            <person name="Delehaunty K."/>
            <person name="Do C.B."/>
            <person name="Ebling H."/>
            <person name="Edwards K."/>
            <person name="Eickbush T."/>
            <person name="Evans J.D."/>
            <person name="Filipski A."/>
            <person name="Findeiss S."/>
            <person name="Freyhult E."/>
            <person name="Fulton L."/>
            <person name="Fulton R."/>
            <person name="Garcia A.C."/>
            <person name="Gardiner A."/>
            <person name="Garfield D.A."/>
            <person name="Garvin B.E."/>
            <person name="Gibson G."/>
            <person name="Gilbert D."/>
            <person name="Gnerre S."/>
            <person name="Godfrey J."/>
            <person name="Good R."/>
            <person name="Gotea V."/>
            <person name="Gravely B."/>
            <person name="Greenberg A.J."/>
            <person name="Griffiths-Jones S."/>
            <person name="Gross S."/>
            <person name="Guigo R."/>
            <person name="Gustafson E.A."/>
            <person name="Haerty W."/>
            <person name="Hahn M.W."/>
            <person name="Halligan D.L."/>
            <person name="Halpern A.L."/>
            <person name="Halter G.M."/>
            <person name="Han M.V."/>
            <person name="Heger A."/>
            <person name="Hillier L."/>
            <person name="Hinrichs A.S."/>
            <person name="Holmes I."/>
            <person name="Hoskins R.A."/>
            <person name="Hubisz M.J."/>
            <person name="Hultmark D."/>
            <person name="Huntley M.A."/>
            <person name="Jaffe D.B."/>
            <person name="Jagadeeshan S."/>
            <person name="Jeck W.R."/>
            <person name="Johnson J."/>
            <person name="Jones C.D."/>
            <person name="Jordan W.C."/>
            <person name="Karpen G.H."/>
            <person name="Kataoka E."/>
            <person name="Keightley P.D."/>
            <person name="Kheradpour P."/>
            <person name="Kirkness E.F."/>
            <person name="Koerich L.B."/>
            <person name="Kristiansen K."/>
            <person name="Kudrna D."/>
            <person name="Kulathinal R.J."/>
            <person name="Kumar S."/>
            <person name="Kwok R."/>
            <person name="Lander E."/>
            <person name="Langley C.H."/>
            <person name="Lapoint R."/>
            <person name="Lazzaro B.P."/>
            <person name="Lee S.J."/>
            <person name="Levesque L."/>
            <person name="Li R."/>
            <person name="Lin C.F."/>
            <person name="Lin M.F."/>
            <person name="Lindblad-Toh K."/>
            <person name="Llopart A."/>
            <person name="Long M."/>
            <person name="Low L."/>
            <person name="Lozovsky E."/>
            <person name="Lu J."/>
            <person name="Luo M."/>
            <person name="Machado C.A."/>
            <person name="Makalowski W."/>
            <person name="Marzo M."/>
            <person name="Matsuda M."/>
            <person name="Matzkin L."/>
            <person name="McAllister B."/>
            <person name="McBride C.S."/>
            <person name="McKernan B."/>
            <person name="McKernan K."/>
            <person name="Mendez-Lago M."/>
            <person name="Minx P."/>
            <person name="Mollenhauer M.U."/>
            <person name="Montooth K."/>
            <person name="Mount S.M."/>
            <person name="Mu X."/>
            <person name="Myers E."/>
            <person name="Negre B."/>
            <person name="Newfeld S."/>
            <person name="Nielsen R."/>
            <person name="Noor M.A."/>
            <person name="O'Grady P."/>
            <person name="Pachter L."/>
            <person name="Papaceit M."/>
            <person name="Parisi M.J."/>
            <person name="Parisi M."/>
            <person name="Parts L."/>
            <person name="Pedersen J.S."/>
            <person name="Pesole G."/>
            <person name="Phillippy A.M."/>
            <person name="Ponting C.P."/>
            <person name="Pop M."/>
            <person name="Porcelli D."/>
            <person name="Powell J.R."/>
            <person name="Prohaska S."/>
            <person name="Pruitt K."/>
            <person name="Puig M."/>
            <person name="Quesneville H."/>
            <person name="Ram K.R."/>
            <person name="Rand D."/>
            <person name="Rasmussen M.D."/>
            <person name="Reed L.K."/>
            <person name="Reenan R."/>
            <person name="Reily A."/>
            <person name="Remington K.A."/>
            <person name="Rieger T.T."/>
            <person name="Ritchie M.G."/>
            <person name="Robin C."/>
            <person name="Rogers Y.H."/>
            <person name="Rohde C."/>
            <person name="Rozas J."/>
            <person name="Rubenfield M.J."/>
            <person name="Ruiz A."/>
            <person name="Russo S."/>
            <person name="Salzberg S.L."/>
            <person name="Sanchez-Gracia A."/>
            <person name="Saranga D.J."/>
            <person name="Sato H."/>
            <person name="Schaeffer S.W."/>
            <person name="Schatz M.C."/>
            <person name="Schlenke T."/>
            <person name="Schwartz R."/>
            <person name="Segarra C."/>
            <person name="Singh R.S."/>
            <person name="Sirot L."/>
            <person name="Sirota M."/>
            <person name="Sisneros N.B."/>
            <person name="Smith C.D."/>
            <person name="Smith T.F."/>
            <person name="Spieth J."/>
            <person name="Stage D.E."/>
            <person name="Stark A."/>
            <person name="Stephan W."/>
            <person name="Strausberg R.L."/>
            <person name="Strempel S."/>
            <person name="Sturgill D."/>
            <person name="Sutton G."/>
            <person name="Sutton G.G."/>
            <person name="Tao W."/>
            <person name="Teichmann S."/>
            <person name="Tobari Y.N."/>
            <person name="Tomimura Y."/>
            <person name="Tsolas J.M."/>
            <person name="Valente V.L."/>
            <person name="Venter E."/>
            <person name="Venter J.C."/>
            <person name="Vicario S."/>
            <person name="Vieira F.G."/>
            <person name="Vilella A.J."/>
            <person name="Villasante A."/>
            <person name="Walenz B."/>
            <person name="Wang J."/>
            <person name="Wasserman M."/>
            <person name="Watts T."/>
            <person name="Wilson D."/>
            <person name="Wilson R.K."/>
            <person name="Wing R.A."/>
            <person name="Wolfner M.F."/>
            <person name="Wong A."/>
            <person name="Wong G.K."/>
            <person name="Wu C.I."/>
            <person name="Wu G."/>
            <person name="Yamamoto D."/>
            <person name="Yang H.P."/>
            <person name="Yang S.P."/>
            <person name="Yorke J.A."/>
            <person name="Yoshida K."/>
            <person name="Zdobnov E."/>
            <person name="Zhang P."/>
            <person name="Zhang Y."/>
            <person name="Zimin A.V."/>
            <person name="Baldwin J."/>
            <person name="Abdouelleil A."/>
            <person name="Abdulkadir J."/>
            <person name="Abebe A."/>
            <person name="Abera B."/>
            <person name="Abreu J."/>
            <person name="Acer S.C."/>
            <person name="Aftuck L."/>
            <person name="Alexander A."/>
            <person name="An P."/>
            <person name="Anderson E."/>
            <person name="Anderson S."/>
            <person name="Arachi H."/>
            <person name="Azer M."/>
            <person name="Bachantsang P."/>
            <person name="Barry A."/>
            <person name="Bayul T."/>
            <person name="Berlin A."/>
            <person name="Bessette D."/>
            <person name="Bloom T."/>
            <person name="Blye J."/>
            <person name="Boguslavskiy L."/>
            <person name="Bonnet C."/>
            <person name="Boukhgalter B."/>
            <person name="Bourzgui I."/>
            <person name="Brown A."/>
            <person name="Cahill P."/>
            <person name="Channer S."/>
            <person name="Cheshatsang Y."/>
            <person name="Chuda L."/>
            <person name="Citroen M."/>
            <person name="Collymore A."/>
            <person name="Cooke P."/>
            <person name="Costello M."/>
            <person name="D'Aco K."/>
            <person name="Daza R."/>
            <person name="De Haan G."/>
            <person name="DeGray S."/>
            <person name="DeMaso C."/>
            <person name="Dhargay N."/>
            <person name="Dooley K."/>
            <person name="Dooley E."/>
            <person name="Doricent M."/>
            <person name="Dorje P."/>
            <person name="Dorjee K."/>
            <person name="Dupes A."/>
            <person name="Elong R."/>
            <person name="Falk J."/>
            <person name="Farina A."/>
            <person name="Faro S."/>
            <person name="Ferguson D."/>
            <person name="Fisher S."/>
            <person name="Foley C.D."/>
            <person name="Franke A."/>
            <person name="Friedrich D."/>
            <person name="Gadbois L."/>
            <person name="Gearin G."/>
            <person name="Gearin C.R."/>
            <person name="Giannoukos G."/>
            <person name="Goode T."/>
            <person name="Graham J."/>
            <person name="Grandbois E."/>
            <person name="Grewal S."/>
            <person name="Gyaltsen K."/>
            <person name="Hafez N."/>
            <person name="Hagos B."/>
            <person name="Hall J."/>
            <person name="Henson C."/>
            <person name="Hollinger A."/>
            <person name="Honan T."/>
            <person name="Huard M.D."/>
            <person name="Hughes L."/>
            <person name="Hurhula B."/>
            <person name="Husby M.E."/>
            <person name="Kamat A."/>
            <person name="Kanga B."/>
            <person name="Kashin S."/>
            <person name="Khazanovich D."/>
            <person name="Kisner P."/>
            <person name="Lance K."/>
            <person name="Lara M."/>
            <person name="Lee W."/>
            <person name="Lennon N."/>
            <person name="Letendre F."/>
            <person name="LeVine R."/>
            <person name="Lipovsky A."/>
            <person name="Liu X."/>
            <person name="Liu J."/>
            <person name="Liu S."/>
            <person name="Lokyitsang T."/>
            <person name="Lokyitsang Y."/>
            <person name="Lubonja R."/>
            <person name="Lui A."/>
            <person name="MacDonald P."/>
            <person name="Magnisalis V."/>
            <person name="Maru K."/>
            <person name="Matthews C."/>
            <person name="McCusker W."/>
            <person name="McDonough S."/>
            <person name="Mehta T."/>
            <person name="Meldrim J."/>
            <person name="Meneus L."/>
            <person name="Mihai O."/>
            <person name="Mihalev A."/>
            <person name="Mihova T."/>
            <person name="Mittelman R."/>
            <person name="Mlenga V."/>
            <person name="Montmayeur A."/>
            <person name="Mulrain L."/>
            <person name="Navidi A."/>
            <person name="Naylor J."/>
            <person name="Negash T."/>
            <person name="Nguyen T."/>
            <person name="Nguyen N."/>
            <person name="Nicol R."/>
            <person name="Norbu C."/>
            <person name="Norbu N."/>
            <person name="Novod N."/>
            <person name="O'Neill B."/>
            <person name="Osman S."/>
            <person name="Markiewicz E."/>
            <person name="Oyono O.L."/>
            <person name="Patti C."/>
            <person name="Phunkhang P."/>
            <person name="Pierre F."/>
            <person name="Priest M."/>
            <person name="Raghuraman S."/>
            <person name="Rege F."/>
            <person name="Reyes R."/>
            <person name="Rise C."/>
            <person name="Rogov P."/>
            <person name="Ross K."/>
            <person name="Ryan E."/>
            <person name="Settipalli S."/>
            <person name="Shea T."/>
            <person name="Sherpa N."/>
            <person name="Shi L."/>
            <person name="Shih D."/>
            <person name="Sparrow T."/>
            <person name="Spaulding J."/>
            <person name="Stalker J."/>
            <person name="Stange-Thomann N."/>
            <person name="Stavropoulos S."/>
            <person name="Stone C."/>
            <person name="Strader C."/>
            <person name="Tesfaye S."/>
            <person name="Thomson T."/>
            <person name="Thoulutsang Y."/>
            <person name="Thoulutsang D."/>
            <person name="Topham K."/>
            <person name="Topping I."/>
            <person name="Tsamla T."/>
            <person name="Vassiliev H."/>
            <person name="Vo A."/>
            <person name="Wangchuk T."/>
            <person name="Wangdi T."/>
            <person name="Weiand M."/>
            <person name="Wilkinson J."/>
            <person name="Wilson A."/>
            <person name="Yadav S."/>
            <person name="Young G."/>
            <person name="Yu Q."/>
            <person name="Zembek L."/>
            <person name="Zhong D."/>
            <person name="Zimmer A."/>
            <person name="Zwirko Z."/>
            <person name="Jaffe D.B."/>
            <person name="Alvarez P."/>
            <person name="Brockman W."/>
            <person name="Butler J."/>
            <person name="Chin C."/>
            <person name="Gnerre S."/>
            <person name="Grabherr M."/>
            <person name="Kleber M."/>
            <person name="Mauceli E."/>
            <person name="MacCallum I."/>
        </authorList>
    </citation>
    <scope>NUCLEOTIDE SEQUENCE [LARGE SCALE GENOMIC DNA]</scope>
    <source>
        <strain evidence="3">Tucson 15287-2541.00</strain>
    </source>
</reference>
<feature type="region of interest" description="Disordered" evidence="1">
    <location>
        <begin position="207"/>
        <end position="253"/>
    </location>
</feature>
<evidence type="ECO:0000313" key="2">
    <source>
        <dbReference type="EMBL" id="EDV92905.1"/>
    </source>
</evidence>
<dbReference type="PhylomeDB" id="B4JHZ7"/>
<keyword evidence="3" id="KW-1185">Reference proteome</keyword>
<dbReference type="STRING" id="7222.B4JHZ7"/>
<name>B4JHZ7_DROGR</name>
<dbReference type="OrthoDB" id="7883317at2759"/>
<dbReference type="OMA" id="LKLETCF"/>
<proteinExistence type="predicted"/>
<organism evidence="3">
    <name type="scientific">Drosophila grimshawi</name>
    <name type="common">Hawaiian fruit fly</name>
    <name type="synonym">Idiomyia grimshawi</name>
    <dbReference type="NCBI Taxonomy" id="7222"/>
    <lineage>
        <taxon>Eukaryota</taxon>
        <taxon>Metazoa</taxon>
        <taxon>Ecdysozoa</taxon>
        <taxon>Arthropoda</taxon>
        <taxon>Hexapoda</taxon>
        <taxon>Insecta</taxon>
        <taxon>Pterygota</taxon>
        <taxon>Neoptera</taxon>
        <taxon>Endopterygota</taxon>
        <taxon>Diptera</taxon>
        <taxon>Brachycera</taxon>
        <taxon>Muscomorpha</taxon>
        <taxon>Ephydroidea</taxon>
        <taxon>Drosophilidae</taxon>
        <taxon>Drosophila</taxon>
        <taxon>Hawaiian Drosophila</taxon>
    </lineage>
</organism>
<dbReference type="Proteomes" id="UP000001070">
    <property type="component" value="Unassembled WGS sequence"/>
</dbReference>
<feature type="compositionally biased region" description="Basic and acidic residues" evidence="1">
    <location>
        <begin position="210"/>
        <end position="219"/>
    </location>
</feature>
<gene>
    <name evidence="2" type="primary">Dgri\GH18575</name>
    <name evidence="2" type="ORF">Dgri_GH18575</name>
</gene>
<feature type="compositionally biased region" description="Polar residues" evidence="1">
    <location>
        <begin position="234"/>
        <end position="243"/>
    </location>
</feature>
<dbReference type="AlphaFoldDB" id="B4JHZ7"/>
<dbReference type="eggNOG" id="ENOG502T95K">
    <property type="taxonomic scope" value="Eukaryota"/>
</dbReference>
<sequence>MDTNQKSVENFETLQSSGSRRVMWEGCVDEEEVYDSIVTYKTLSRSRQAGDSTSTTSEHIQSPAIECQSNIQTSAIKSSTSLAMRYKPSHESLQNLASTKRSHARGCWHQLVDRIRNKKLDNEASANLALRYKPSHESFQDQVVEHSEPKVATADLKLETCFFPPIQIAVVREVAPKFANRMCITDDSESGYSKSIELQIPLLNSSSKYSKTDGTDSNKDALPAGTKRSKSRNNTRAATSNGSSKGGSIPNNAMPTLRQRQQELHRYRVQTEKRRLELLDLKIVRERAEALRREILFHKDLQLKHNQIKSFEDTIN</sequence>
<dbReference type="HOGENOM" id="CLU_724183_0_0_1"/>